<organism evidence="4 5">
    <name type="scientific">Sphingomonas rustica</name>
    <dbReference type="NCBI Taxonomy" id="3103142"/>
    <lineage>
        <taxon>Bacteria</taxon>
        <taxon>Pseudomonadati</taxon>
        <taxon>Pseudomonadota</taxon>
        <taxon>Alphaproteobacteria</taxon>
        <taxon>Sphingomonadales</taxon>
        <taxon>Sphingomonadaceae</taxon>
        <taxon>Sphingomonas</taxon>
    </lineage>
</organism>
<feature type="modified residue" description="4-aspartylphosphate" evidence="2">
    <location>
        <position position="64"/>
    </location>
</feature>
<dbReference type="PANTHER" id="PTHR44591">
    <property type="entry name" value="STRESS RESPONSE REGULATOR PROTEIN 1"/>
    <property type="match status" value="1"/>
</dbReference>
<name>A0ABV0B9L9_9SPHN</name>
<dbReference type="RefSeq" id="WP_346247284.1">
    <property type="nucleotide sequence ID" value="NZ_JBDIZK010000008.1"/>
</dbReference>
<evidence type="ECO:0000256" key="2">
    <source>
        <dbReference type="PROSITE-ProRule" id="PRU00169"/>
    </source>
</evidence>
<evidence type="ECO:0000313" key="4">
    <source>
        <dbReference type="EMBL" id="MEN3748265.1"/>
    </source>
</evidence>
<keyword evidence="5" id="KW-1185">Reference proteome</keyword>
<dbReference type="SUPFAM" id="SSF52172">
    <property type="entry name" value="CheY-like"/>
    <property type="match status" value="1"/>
</dbReference>
<sequence length="132" mass="14403">MATLDPQTAQPERPRILLVEEDDGVRRSTHLMLQAQGFDVRSFATPEGLIADAALHDSEWLIADYRLADSDGLQLLAALRRLDWGGRALLITAFSSIVLREAAAACGYEGVIEKPVRPHDLFALLGSPALPE</sequence>
<evidence type="ECO:0000313" key="5">
    <source>
        <dbReference type="Proteomes" id="UP001427805"/>
    </source>
</evidence>
<proteinExistence type="predicted"/>
<dbReference type="Proteomes" id="UP001427805">
    <property type="component" value="Unassembled WGS sequence"/>
</dbReference>
<reference evidence="4 5" key="1">
    <citation type="submission" date="2024-05" db="EMBL/GenBank/DDBJ databases">
        <title>Sphingomonas sp. HF-S3 16S ribosomal RNA gene Genome sequencing and assembly.</title>
        <authorList>
            <person name="Lee H."/>
        </authorList>
    </citation>
    <scope>NUCLEOTIDE SEQUENCE [LARGE SCALE GENOMIC DNA]</scope>
    <source>
        <strain evidence="4 5">HF-S3</strain>
    </source>
</reference>
<gene>
    <name evidence="4" type="ORF">TPR58_13900</name>
</gene>
<dbReference type="InterPro" id="IPR001789">
    <property type="entry name" value="Sig_transdc_resp-reg_receiver"/>
</dbReference>
<dbReference type="SMART" id="SM00448">
    <property type="entry name" value="REC"/>
    <property type="match status" value="1"/>
</dbReference>
<dbReference type="Pfam" id="PF00072">
    <property type="entry name" value="Response_reg"/>
    <property type="match status" value="1"/>
</dbReference>
<dbReference type="InterPro" id="IPR050595">
    <property type="entry name" value="Bact_response_regulator"/>
</dbReference>
<dbReference type="PANTHER" id="PTHR44591:SF25">
    <property type="entry name" value="CHEMOTAXIS TWO-COMPONENT RESPONSE REGULATOR"/>
    <property type="match status" value="1"/>
</dbReference>
<evidence type="ECO:0000256" key="1">
    <source>
        <dbReference type="ARBA" id="ARBA00022553"/>
    </source>
</evidence>
<dbReference type="InterPro" id="IPR011006">
    <property type="entry name" value="CheY-like_superfamily"/>
</dbReference>
<comment type="caution">
    <text evidence="4">The sequence shown here is derived from an EMBL/GenBank/DDBJ whole genome shotgun (WGS) entry which is preliminary data.</text>
</comment>
<dbReference type="PROSITE" id="PS50110">
    <property type="entry name" value="RESPONSE_REGULATORY"/>
    <property type="match status" value="1"/>
</dbReference>
<dbReference type="EMBL" id="JBDIZK010000008">
    <property type="protein sequence ID" value="MEN3748265.1"/>
    <property type="molecule type" value="Genomic_DNA"/>
</dbReference>
<feature type="domain" description="Response regulatory" evidence="3">
    <location>
        <begin position="15"/>
        <end position="129"/>
    </location>
</feature>
<evidence type="ECO:0000259" key="3">
    <source>
        <dbReference type="PROSITE" id="PS50110"/>
    </source>
</evidence>
<keyword evidence="1 2" id="KW-0597">Phosphoprotein</keyword>
<protein>
    <submittedName>
        <fullName evidence="4">Response regulator</fullName>
    </submittedName>
</protein>
<dbReference type="Gene3D" id="3.40.50.2300">
    <property type="match status" value="1"/>
</dbReference>
<accession>A0ABV0B9L9</accession>